<evidence type="ECO:0000313" key="6">
    <source>
        <dbReference type="Proteomes" id="UP000285712"/>
    </source>
</evidence>
<dbReference type="EMBL" id="QUTH01001652">
    <property type="protein sequence ID" value="RHZ29759.1"/>
    <property type="molecule type" value="Genomic_DNA"/>
</dbReference>
<comment type="caution">
    <text evidence="1">The sequence shown here is derived from an EMBL/GenBank/DDBJ whole genome shotgun (WGS) entry which is preliminary data.</text>
</comment>
<protein>
    <submittedName>
        <fullName evidence="1">Uncharacterized protein</fullName>
    </submittedName>
</protein>
<evidence type="ECO:0000313" key="1">
    <source>
        <dbReference type="EMBL" id="RHY91922.1"/>
    </source>
</evidence>
<dbReference type="AlphaFoldDB" id="A0A3L6VE80"/>
<reference evidence="5 6" key="2">
    <citation type="submission" date="2018-08" db="EMBL/GenBank/DDBJ databases">
        <title>Aphanomyces genome sequencing and annotation.</title>
        <authorList>
            <person name="Minardi D."/>
            <person name="Oidtmann B."/>
            <person name="Van Der Giezen M."/>
            <person name="Studholme D.J."/>
        </authorList>
    </citation>
    <scope>NUCLEOTIDE SEQUENCE [LARGE SCALE GENOMIC DNA]</scope>
    <source>
        <strain evidence="2 5">Da</strain>
        <strain evidence="1 6">Sv</strain>
    </source>
</reference>
<sequence>MSLHDWLPNVTWNMVSTAVHIVGYSCASIDCDLDALQSKGMTFTTSSHLLPCLAATGLASNFMTHTPLCAMETRGPRAGL</sequence>
<proteinExistence type="predicted"/>
<evidence type="ECO:0000313" key="5">
    <source>
        <dbReference type="Proteomes" id="UP000285430"/>
    </source>
</evidence>
<accession>A0A3L6VE80</accession>
<evidence type="ECO:0000313" key="3">
    <source>
        <dbReference type="EMBL" id="RLO07171.1"/>
    </source>
</evidence>
<gene>
    <name evidence="3" type="ORF">DYB28_000440</name>
    <name evidence="1" type="ORF">DYB35_010059</name>
    <name evidence="2" type="ORF">DYB37_010434</name>
</gene>
<dbReference type="Proteomes" id="UP000275652">
    <property type="component" value="Unassembled WGS sequence"/>
</dbReference>
<reference evidence="3 4" key="1">
    <citation type="journal article" date="2018" name="J. Invertebr. Pathol.">
        <title>New genotyping method for the causative agent of crayfish plague (Aphanomyces astaci) based on whole genome data.</title>
        <authorList>
            <person name="Minardi D."/>
            <person name="Studholme D.J."/>
            <person name="van der Giezen M."/>
            <person name="Pretto T."/>
            <person name="Oidtmann B."/>
        </authorList>
    </citation>
    <scope>NUCLEOTIDE SEQUENCE [LARGE SCALE GENOMIC DNA]</scope>
    <source>
        <strain evidence="3 4">KB13</strain>
    </source>
</reference>
<evidence type="ECO:0000313" key="4">
    <source>
        <dbReference type="Proteomes" id="UP000275652"/>
    </source>
</evidence>
<organism evidence="1 6">
    <name type="scientific">Aphanomyces astaci</name>
    <name type="common">Crayfish plague agent</name>
    <dbReference type="NCBI Taxonomy" id="112090"/>
    <lineage>
        <taxon>Eukaryota</taxon>
        <taxon>Sar</taxon>
        <taxon>Stramenopiles</taxon>
        <taxon>Oomycota</taxon>
        <taxon>Saprolegniomycetes</taxon>
        <taxon>Saprolegniales</taxon>
        <taxon>Verrucalvaceae</taxon>
        <taxon>Aphanomyces</taxon>
    </lineage>
</organism>
<dbReference type="EMBL" id="QUTI01023858">
    <property type="protein sequence ID" value="RLO07171.1"/>
    <property type="molecule type" value="Genomic_DNA"/>
</dbReference>
<dbReference type="Proteomes" id="UP000285712">
    <property type="component" value="Unassembled WGS sequence"/>
</dbReference>
<evidence type="ECO:0000313" key="2">
    <source>
        <dbReference type="EMBL" id="RHZ29759.1"/>
    </source>
</evidence>
<dbReference type="Proteomes" id="UP000285430">
    <property type="component" value="Unassembled WGS sequence"/>
</dbReference>
<dbReference type="EMBL" id="QUTG01003348">
    <property type="protein sequence ID" value="RHY91922.1"/>
    <property type="molecule type" value="Genomic_DNA"/>
</dbReference>
<name>A0A3L6VE80_APHAT</name>